<dbReference type="Proteomes" id="UP000017800">
    <property type="component" value="Unassembled WGS sequence"/>
</dbReference>
<name>V5F4E3_9VIBR</name>
<proteinExistence type="predicted"/>
<protein>
    <submittedName>
        <fullName evidence="1">Uncharacterized protein</fullName>
    </submittedName>
</protein>
<evidence type="ECO:0000313" key="2">
    <source>
        <dbReference type="Proteomes" id="UP000017800"/>
    </source>
</evidence>
<accession>V5F4E3</accession>
<dbReference type="EMBL" id="BAUJ01000033">
    <property type="protein sequence ID" value="GAD90144.1"/>
    <property type="molecule type" value="Genomic_DNA"/>
</dbReference>
<dbReference type="AlphaFoldDB" id="V5F4E3"/>
<sequence>MIIEILKMLSAILMDTCREKIDLSSHLGVVEHKNLKKSGVCDHNHAKIRADSMNKIPFTAKGVI</sequence>
<keyword evidence="2" id="KW-1185">Reference proteome</keyword>
<reference evidence="1 2" key="1">
    <citation type="submission" date="2013-11" db="EMBL/GenBank/DDBJ databases">
        <title>Whole genome shotgun sequence of Vibrio halioticoli NBRC 102217.</title>
        <authorList>
            <person name="Isaki S."/>
            <person name="Kimura A."/>
            <person name="Ohji S."/>
            <person name="Hosoyama A."/>
            <person name="Fujita N."/>
            <person name="Hashimoto M."/>
            <person name="Hosoyama Y."/>
            <person name="Yamazoe A."/>
        </authorList>
    </citation>
    <scope>NUCLEOTIDE SEQUENCE [LARGE SCALE GENOMIC DNA]</scope>
    <source>
        <strain evidence="1 2">NBRC 102217</strain>
    </source>
</reference>
<evidence type="ECO:0000313" key="1">
    <source>
        <dbReference type="EMBL" id="GAD90144.1"/>
    </source>
</evidence>
<organism evidence="1 2">
    <name type="scientific">Vibrio halioticoli NBRC 102217</name>
    <dbReference type="NCBI Taxonomy" id="1219072"/>
    <lineage>
        <taxon>Bacteria</taxon>
        <taxon>Pseudomonadati</taxon>
        <taxon>Pseudomonadota</taxon>
        <taxon>Gammaproteobacteria</taxon>
        <taxon>Vibrionales</taxon>
        <taxon>Vibrionaceae</taxon>
        <taxon>Vibrio</taxon>
    </lineage>
</organism>
<gene>
    <name evidence="1" type="ORF">VHA01S_033_00450</name>
</gene>
<comment type="caution">
    <text evidence="1">The sequence shown here is derived from an EMBL/GenBank/DDBJ whole genome shotgun (WGS) entry which is preliminary data.</text>
</comment>